<proteinExistence type="predicted"/>
<keyword evidence="5" id="KW-0472">Membrane</keyword>
<accession>A0A9D7LP60</accession>
<evidence type="ECO:0000313" key="9">
    <source>
        <dbReference type="EMBL" id="MBK8889904.1"/>
    </source>
</evidence>
<dbReference type="Gene3D" id="2.40.160.50">
    <property type="entry name" value="membrane protein fhac: a member of the omp85/tpsb transporter family"/>
    <property type="match status" value="1"/>
</dbReference>
<reference evidence="9" key="1">
    <citation type="submission" date="2020-10" db="EMBL/GenBank/DDBJ databases">
        <title>Connecting structure to function with the recovery of over 1000 high-quality activated sludge metagenome-assembled genomes encoding full-length rRNA genes using long-read sequencing.</title>
        <authorList>
            <person name="Singleton C.M."/>
            <person name="Petriglieri F."/>
            <person name="Kristensen J.M."/>
            <person name="Kirkegaard R.H."/>
            <person name="Michaelsen T.Y."/>
            <person name="Andersen M.H."/>
            <person name="Karst S.M."/>
            <person name="Dueholm M.S."/>
            <person name="Nielsen P.H."/>
            <person name="Albertsen M."/>
        </authorList>
    </citation>
    <scope>NUCLEOTIDE SEQUENCE</scope>
    <source>
        <strain evidence="9">OdNE_18-Q3-R46-58_BAT3C.305</strain>
    </source>
</reference>
<dbReference type="EMBL" id="JADKBR010000003">
    <property type="protein sequence ID" value="MBK8889904.1"/>
    <property type="molecule type" value="Genomic_DNA"/>
</dbReference>
<name>A0A9D7LP60_9RHOO</name>
<comment type="caution">
    <text evidence="9">The sequence shown here is derived from an EMBL/GenBank/DDBJ whole genome shotgun (WGS) entry which is preliminary data.</text>
</comment>
<evidence type="ECO:0000256" key="2">
    <source>
        <dbReference type="ARBA" id="ARBA00022452"/>
    </source>
</evidence>
<evidence type="ECO:0000256" key="3">
    <source>
        <dbReference type="ARBA" id="ARBA00022692"/>
    </source>
</evidence>
<dbReference type="GO" id="GO:0019867">
    <property type="term" value="C:outer membrane"/>
    <property type="evidence" value="ECO:0007669"/>
    <property type="project" value="InterPro"/>
</dbReference>
<dbReference type="Pfam" id="PF01103">
    <property type="entry name" value="Omp85"/>
    <property type="match status" value="1"/>
</dbReference>
<dbReference type="AlphaFoldDB" id="A0A9D7LP60"/>
<evidence type="ECO:0000256" key="4">
    <source>
        <dbReference type="ARBA" id="ARBA00022729"/>
    </source>
</evidence>
<sequence>MSRVVRRLLPLVLIVLAPLASAGGPDVRAPEEIADLLTPFLPDETAPGSGGQARMQRLIGEILSTEGYFSPQIEFVEVDGNLRIDVDPGPRTLIAAVDVAVDGPLEAKTRQELIAGWGLPVGQPFRQQDWNNAKQQILSSLLAENHAGARLVDSEAVIDPATREARLMARYDSGPPFRFGALRIEGLDRYPASLVERHNLTVRPGAPFREADLNALQTALQSTPQFRSVMVSIDRDTPPDAAGVVTAPVIVRLSERPAHRLSFGAGVSSNTGFRVETNFQTADLFRQAWELNTGLRIEQKKQTAYADVLFPPDAGQRRNSVGAMAQATNIEGLRTERVAVGGQQLWRRDELEYRLSLTWQLERLMPDGAPESLSRALVPNLALVWRRLDDPFNTRDGIVLQGEIGAASKALMSDQNFVRLYGRYQQFFPVGRLDTLTLRGEIGYTIAESRDGIPQEYVFRTGGTGTVRGYSFQSLGVSEGSATVGGRYMATASAEYTHWFDEQWGIAAFVDAGNAVDSLNDVSLAVGYGVGGRWRTPAGPIGIDLAYGQRNQSFQVHFSLAIPF</sequence>
<dbReference type="PANTHER" id="PTHR12815:SF47">
    <property type="entry name" value="TRANSLOCATION AND ASSEMBLY MODULE SUBUNIT TAMA"/>
    <property type="match status" value="1"/>
</dbReference>
<gene>
    <name evidence="9" type="ORF">IPN75_05650</name>
</gene>
<dbReference type="PANTHER" id="PTHR12815">
    <property type="entry name" value="SORTING AND ASSEMBLY MACHINERY SAMM50 PROTEIN FAMILY MEMBER"/>
    <property type="match status" value="1"/>
</dbReference>
<dbReference type="Proteomes" id="UP000808146">
    <property type="component" value="Unassembled WGS sequence"/>
</dbReference>
<keyword evidence="2" id="KW-1134">Transmembrane beta strand</keyword>
<keyword evidence="4 7" id="KW-0732">Signal</keyword>
<dbReference type="PROSITE" id="PS51779">
    <property type="entry name" value="POTRA"/>
    <property type="match status" value="1"/>
</dbReference>
<protein>
    <submittedName>
        <fullName evidence="9">Outer membrane protein assembly factor</fullName>
    </submittedName>
</protein>
<evidence type="ECO:0000256" key="6">
    <source>
        <dbReference type="ARBA" id="ARBA00023237"/>
    </source>
</evidence>
<dbReference type="InterPro" id="IPR000184">
    <property type="entry name" value="Bac_surfAg_D15"/>
</dbReference>
<evidence type="ECO:0000256" key="5">
    <source>
        <dbReference type="ARBA" id="ARBA00023136"/>
    </source>
</evidence>
<feature type="signal peptide" evidence="7">
    <location>
        <begin position="1"/>
        <end position="22"/>
    </location>
</feature>
<evidence type="ECO:0000313" key="10">
    <source>
        <dbReference type="Proteomes" id="UP000808146"/>
    </source>
</evidence>
<keyword evidence="6" id="KW-0998">Cell outer membrane</keyword>
<keyword evidence="3" id="KW-0812">Transmembrane</keyword>
<dbReference type="InterPro" id="IPR039910">
    <property type="entry name" value="D15-like"/>
</dbReference>
<comment type="subcellular location">
    <subcellularLocation>
        <location evidence="1">Membrane</location>
    </subcellularLocation>
</comment>
<feature type="domain" description="POTRA" evidence="8">
    <location>
        <begin position="177"/>
        <end position="256"/>
    </location>
</feature>
<evidence type="ECO:0000256" key="7">
    <source>
        <dbReference type="SAM" id="SignalP"/>
    </source>
</evidence>
<organism evidence="9 10">
    <name type="scientific">Candidatus Dechloromonas phosphorivorans</name>
    <dbReference type="NCBI Taxonomy" id="2899244"/>
    <lineage>
        <taxon>Bacteria</taxon>
        <taxon>Pseudomonadati</taxon>
        <taxon>Pseudomonadota</taxon>
        <taxon>Betaproteobacteria</taxon>
        <taxon>Rhodocyclales</taxon>
        <taxon>Azonexaceae</taxon>
        <taxon>Dechloromonas</taxon>
    </lineage>
</organism>
<evidence type="ECO:0000259" key="8">
    <source>
        <dbReference type="PROSITE" id="PS51779"/>
    </source>
</evidence>
<feature type="chain" id="PRO_5039568774" evidence="7">
    <location>
        <begin position="23"/>
        <end position="564"/>
    </location>
</feature>
<dbReference type="Gene3D" id="3.10.20.310">
    <property type="entry name" value="membrane protein fhac"/>
    <property type="match status" value="2"/>
</dbReference>
<evidence type="ECO:0000256" key="1">
    <source>
        <dbReference type="ARBA" id="ARBA00004370"/>
    </source>
</evidence>
<dbReference type="InterPro" id="IPR034746">
    <property type="entry name" value="POTRA"/>
</dbReference>